<dbReference type="SUPFAM" id="SSF57959">
    <property type="entry name" value="Leucine zipper domain"/>
    <property type="match status" value="1"/>
</dbReference>
<reference evidence="3 4" key="1">
    <citation type="journal article" date="2024" name="bioRxiv">
        <title>A reference genome for Trichogramma kaykai: A tiny desert-dwelling parasitoid wasp with competing sex-ratio distorters.</title>
        <authorList>
            <person name="Culotta J."/>
            <person name="Lindsey A.R."/>
        </authorList>
    </citation>
    <scope>NUCLEOTIDE SEQUENCE [LARGE SCALE GENOMIC DNA]</scope>
    <source>
        <strain evidence="3 4">KSX58</strain>
    </source>
</reference>
<feature type="compositionally biased region" description="Low complexity" evidence="1">
    <location>
        <begin position="34"/>
        <end position="75"/>
    </location>
</feature>
<dbReference type="GO" id="GO:0005634">
    <property type="term" value="C:nucleus"/>
    <property type="evidence" value="ECO:0007669"/>
    <property type="project" value="UniProtKB-ARBA"/>
</dbReference>
<dbReference type="AlphaFoldDB" id="A0ABD2XL68"/>
<feature type="region of interest" description="Disordered" evidence="1">
    <location>
        <begin position="1"/>
        <end position="129"/>
    </location>
</feature>
<accession>A0ABD2XL68</accession>
<gene>
    <name evidence="3" type="ORF">TKK_001992</name>
</gene>
<dbReference type="PROSITE" id="PS50217">
    <property type="entry name" value="BZIP"/>
    <property type="match status" value="1"/>
</dbReference>
<feature type="domain" description="BZIP" evidence="2">
    <location>
        <begin position="118"/>
        <end position="172"/>
    </location>
</feature>
<dbReference type="Proteomes" id="UP001627154">
    <property type="component" value="Unassembled WGS sequence"/>
</dbReference>
<dbReference type="InterPro" id="IPR004827">
    <property type="entry name" value="bZIP"/>
</dbReference>
<dbReference type="CDD" id="cd14706">
    <property type="entry name" value="bZIP_CREBZF"/>
    <property type="match status" value="1"/>
</dbReference>
<evidence type="ECO:0000256" key="1">
    <source>
        <dbReference type="SAM" id="MobiDB-lite"/>
    </source>
</evidence>
<proteinExistence type="predicted"/>
<dbReference type="InterPro" id="IPR046347">
    <property type="entry name" value="bZIP_sf"/>
</dbReference>
<name>A0ABD2XL68_9HYME</name>
<comment type="caution">
    <text evidence="3">The sequence shown here is derived from an EMBL/GenBank/DDBJ whole genome shotgun (WGS) entry which is preliminary data.</text>
</comment>
<sequence>MAHKRPQYGEYADESFSSDDDYYPDDAMEERQRGSSTSSSRRRSTSASNNNNHNNNNNNNRQATSSATTTSSSHGAAGGQDDPQQMEQQHQQQQQQQASGTGARRRGRGPSKRPCLNKNALMARENRQRKKEYVEKIEAELASLQKENQELQSTIESQSGEIKKLSCEVKYLKNVLRNDTLVTTLMKAMNDSLKKLHGGKGRPRAAARDAVTVVESSGSTTPRDESEGLSKPCPELMNHISNEQNISPKSPNRSVTVSGTSDVNDKLASSKIINKVTFGQSNQPTVKIARKTMPLVTLKTENPPSNASSMDDYEMHYAMNSPQSSIYCEYNTDESPAGLSTGPAVTPLRSMSHSMENFEGSLSDGFSHLSSLDVDMLNSLEKDGNIDNPLSLDQDDSNLFTEDAMFHTFDEILKNINDESNIVLDSQQDLCPAKDPIKESNNFSFFNAPDNPGVCLHINSSRVSLEYCVYCHNNSLQSQTVM</sequence>
<dbReference type="EMBL" id="JBJJXI010000020">
    <property type="protein sequence ID" value="KAL3405619.1"/>
    <property type="molecule type" value="Genomic_DNA"/>
</dbReference>
<feature type="compositionally biased region" description="Acidic residues" evidence="1">
    <location>
        <begin position="11"/>
        <end position="28"/>
    </location>
</feature>
<keyword evidence="4" id="KW-1185">Reference proteome</keyword>
<dbReference type="Pfam" id="PF00170">
    <property type="entry name" value="bZIP_1"/>
    <property type="match status" value="1"/>
</dbReference>
<dbReference type="Gene3D" id="1.20.5.170">
    <property type="match status" value="1"/>
</dbReference>
<evidence type="ECO:0000313" key="3">
    <source>
        <dbReference type="EMBL" id="KAL3405619.1"/>
    </source>
</evidence>
<organism evidence="3 4">
    <name type="scientific">Trichogramma kaykai</name>
    <dbReference type="NCBI Taxonomy" id="54128"/>
    <lineage>
        <taxon>Eukaryota</taxon>
        <taxon>Metazoa</taxon>
        <taxon>Ecdysozoa</taxon>
        <taxon>Arthropoda</taxon>
        <taxon>Hexapoda</taxon>
        <taxon>Insecta</taxon>
        <taxon>Pterygota</taxon>
        <taxon>Neoptera</taxon>
        <taxon>Endopterygota</taxon>
        <taxon>Hymenoptera</taxon>
        <taxon>Apocrita</taxon>
        <taxon>Proctotrupomorpha</taxon>
        <taxon>Chalcidoidea</taxon>
        <taxon>Trichogrammatidae</taxon>
        <taxon>Trichogramma</taxon>
    </lineage>
</organism>
<feature type="region of interest" description="Disordered" evidence="1">
    <location>
        <begin position="241"/>
        <end position="262"/>
    </location>
</feature>
<protein>
    <recommendedName>
        <fullName evidence="2">BZIP domain-containing protein</fullName>
    </recommendedName>
</protein>
<evidence type="ECO:0000259" key="2">
    <source>
        <dbReference type="PROSITE" id="PS50217"/>
    </source>
</evidence>
<feature type="compositionally biased region" description="Low complexity" evidence="1">
    <location>
        <begin position="85"/>
        <end position="102"/>
    </location>
</feature>
<evidence type="ECO:0000313" key="4">
    <source>
        <dbReference type="Proteomes" id="UP001627154"/>
    </source>
</evidence>